<dbReference type="EMBL" id="QHJQ01000001">
    <property type="protein sequence ID" value="PXA05439.1"/>
    <property type="molecule type" value="Genomic_DNA"/>
</dbReference>
<gene>
    <name evidence="2" type="ORF">DDZ13_00800</name>
</gene>
<proteinExistence type="predicted"/>
<evidence type="ECO:0000313" key="3">
    <source>
        <dbReference type="Proteomes" id="UP000247099"/>
    </source>
</evidence>
<keyword evidence="3" id="KW-1185">Reference proteome</keyword>
<accession>A0A317ZNL8</accession>
<feature type="compositionally biased region" description="Acidic residues" evidence="1">
    <location>
        <begin position="495"/>
        <end position="511"/>
    </location>
</feature>
<dbReference type="AlphaFoldDB" id="A0A317ZNL8"/>
<evidence type="ECO:0000313" key="2">
    <source>
        <dbReference type="EMBL" id="PXA05439.1"/>
    </source>
</evidence>
<dbReference type="OrthoDB" id="188159at2"/>
<reference evidence="2 3" key="1">
    <citation type="submission" date="2018-05" db="EMBL/GenBank/DDBJ databases">
        <title>Coraliomargarita sinensis sp. nov., isolated from a marine solar saltern.</title>
        <authorList>
            <person name="Zhou L.Y."/>
        </authorList>
    </citation>
    <scope>NUCLEOTIDE SEQUENCE [LARGE SCALE GENOMIC DNA]</scope>
    <source>
        <strain evidence="2 3">WN38</strain>
    </source>
</reference>
<sequence>MITITGGKSCPIDLIVGAAKYLLALTLALTATTSSAQSSEDLFRGTWQVQVPEKGALVIILKSQGLASYFWGDNTDRTVYQGNWSHTDSSATATWEDGSSHVIERSGSGFTVTHQGATGNEIYSSAGSQLPQEILGQWAKPPTREDDMRSDRDQAKGYFGIWKLADTEDFLFVEPDRSAATNIGKDGGQRGEWAKQGSELHIIWDSGQYGILRETERGFNYKQVESGMVIEDDETETIPATRTIESNVPAAWYADYKTEREADSGGLAFSSRKVARAFYRGDWLVRRGNGKYERLELARFGGLTTSKDRSLDGQWTMTGQDVFMRWDDGMRKVLSPVGHGFVLYEYRPGRPLDGVPTRILAAAPEDTAKLAEHLEGRKDVAQQMRQMAEAAGIDPTTQEDAGWGRTFARWAWPFGNEEGGVTTEEMLAEEFEPEASSDPWWWPFWSEKPESEVSSEANAAEVTTDTSAENAPASDHTEAPETEEAEASAAPVELVEIEEAESAQESVDSDQETNAPDAPAESKNSSAKDWLWPF</sequence>
<dbReference type="InParanoid" id="A0A317ZNL8"/>
<protein>
    <submittedName>
        <fullName evidence="2">Uncharacterized protein</fullName>
    </submittedName>
</protein>
<feature type="compositionally biased region" description="Low complexity" evidence="1">
    <location>
        <begin position="452"/>
        <end position="462"/>
    </location>
</feature>
<name>A0A317ZNL8_9BACT</name>
<dbReference type="Proteomes" id="UP000247099">
    <property type="component" value="Unassembled WGS sequence"/>
</dbReference>
<comment type="caution">
    <text evidence="2">The sequence shown here is derived from an EMBL/GenBank/DDBJ whole genome shotgun (WGS) entry which is preliminary data.</text>
</comment>
<feature type="region of interest" description="Disordered" evidence="1">
    <location>
        <begin position="432"/>
        <end position="534"/>
    </location>
</feature>
<organism evidence="2 3">
    <name type="scientific">Coraliomargarita sinensis</name>
    <dbReference type="NCBI Taxonomy" id="2174842"/>
    <lineage>
        <taxon>Bacteria</taxon>
        <taxon>Pseudomonadati</taxon>
        <taxon>Verrucomicrobiota</taxon>
        <taxon>Opitutia</taxon>
        <taxon>Puniceicoccales</taxon>
        <taxon>Coraliomargaritaceae</taxon>
        <taxon>Coraliomargarita</taxon>
    </lineage>
</organism>
<dbReference type="RefSeq" id="WP_110129519.1">
    <property type="nucleotide sequence ID" value="NZ_QHJQ01000001.1"/>
</dbReference>
<evidence type="ECO:0000256" key="1">
    <source>
        <dbReference type="SAM" id="MobiDB-lite"/>
    </source>
</evidence>